<comment type="subcellular location">
    <subcellularLocation>
        <location evidence="3">Cell membrane</location>
        <location evidence="3">Sarcolemma</location>
        <topology evidence="3">Single-pass type II membrane protein</topology>
    </subcellularLocation>
    <subcellularLocation>
        <location evidence="2">Cytoplasm</location>
        <location evidence="2">Cytoskeleton</location>
    </subcellularLocation>
</comment>
<evidence type="ECO:0000256" key="7">
    <source>
        <dbReference type="ARBA" id="ARBA00022490"/>
    </source>
</evidence>
<keyword evidence="10 15" id="KW-1133">Transmembrane helix</keyword>
<evidence type="ECO:0000313" key="17">
    <source>
        <dbReference type="Proteomes" id="UP000710432"/>
    </source>
</evidence>
<dbReference type="GO" id="GO:0048738">
    <property type="term" value="P:cardiac muscle tissue development"/>
    <property type="evidence" value="ECO:0007669"/>
    <property type="project" value="TreeGrafter"/>
</dbReference>
<dbReference type="GO" id="GO:0016012">
    <property type="term" value="C:sarcoglycan complex"/>
    <property type="evidence" value="ECO:0007669"/>
    <property type="project" value="InterPro"/>
</dbReference>
<protein>
    <recommendedName>
        <fullName evidence="5">Gamma-sarcoglycan</fullName>
    </recommendedName>
</protein>
<evidence type="ECO:0000256" key="8">
    <source>
        <dbReference type="ARBA" id="ARBA00022692"/>
    </source>
</evidence>
<evidence type="ECO:0000256" key="6">
    <source>
        <dbReference type="ARBA" id="ARBA00022475"/>
    </source>
</evidence>
<dbReference type="GO" id="GO:0060047">
    <property type="term" value="P:heart contraction"/>
    <property type="evidence" value="ECO:0007669"/>
    <property type="project" value="TreeGrafter"/>
</dbReference>
<keyword evidence="8 15" id="KW-0812">Transmembrane</keyword>
<keyword evidence="6" id="KW-1003">Cell membrane</keyword>
<dbReference type="InterPro" id="IPR006875">
    <property type="entry name" value="Sarcoglycan"/>
</dbReference>
<organism evidence="16 17">
    <name type="scientific">Microtus ochrogaster</name>
    <name type="common">Prairie vole</name>
    <dbReference type="NCBI Taxonomy" id="79684"/>
    <lineage>
        <taxon>Eukaryota</taxon>
        <taxon>Metazoa</taxon>
        <taxon>Chordata</taxon>
        <taxon>Craniata</taxon>
        <taxon>Vertebrata</taxon>
        <taxon>Euteleostomi</taxon>
        <taxon>Mammalia</taxon>
        <taxon>Eutheria</taxon>
        <taxon>Euarchontoglires</taxon>
        <taxon>Glires</taxon>
        <taxon>Rodentia</taxon>
        <taxon>Myomorpha</taxon>
        <taxon>Muroidea</taxon>
        <taxon>Cricetidae</taxon>
        <taxon>Arvicolinae</taxon>
        <taxon>Microtus</taxon>
    </lineage>
</organism>
<evidence type="ECO:0000256" key="3">
    <source>
        <dbReference type="ARBA" id="ARBA00004274"/>
    </source>
</evidence>
<proteinExistence type="inferred from homology"/>
<reference evidence="16" key="1">
    <citation type="submission" date="2020-03" db="EMBL/GenBank/DDBJ databases">
        <title>Studies in the Genomics of Life Span.</title>
        <authorList>
            <person name="Glass D."/>
        </authorList>
    </citation>
    <scope>NUCLEOTIDE SEQUENCE</scope>
    <source>
        <strain evidence="16">LTLLF</strain>
        <tissue evidence="16">Muscle</tissue>
    </source>
</reference>
<dbReference type="EMBL" id="JAATJU010022217">
    <property type="protein sequence ID" value="KAH0511299.1"/>
    <property type="molecule type" value="Genomic_DNA"/>
</dbReference>
<accession>A0A8J6KVV5</accession>
<dbReference type="InterPro" id="IPR039972">
    <property type="entry name" value="Sarcoglycan_gamma/delta/zeta"/>
</dbReference>
<name>A0A8J6KVV5_MICOH</name>
<evidence type="ECO:0000313" key="16">
    <source>
        <dbReference type="EMBL" id="KAH0511299.1"/>
    </source>
</evidence>
<comment type="function">
    <text evidence="1">Component of the sarcoglycan complex, a subcomplex of the dystrophin-glycoprotein complex which forms a link between the F-actin cytoskeleton and the extracellular matrix.</text>
</comment>
<dbReference type="GO" id="GO:0005856">
    <property type="term" value="C:cytoskeleton"/>
    <property type="evidence" value="ECO:0007669"/>
    <property type="project" value="UniProtKB-SubCell"/>
</dbReference>
<dbReference type="PANTHER" id="PTHR12939">
    <property type="entry name" value="SARCOGLYCAN"/>
    <property type="match status" value="1"/>
</dbReference>
<evidence type="ECO:0000256" key="10">
    <source>
        <dbReference type="ARBA" id="ARBA00022989"/>
    </source>
</evidence>
<keyword evidence="12" id="KW-1015">Disulfide bond</keyword>
<evidence type="ECO:0000256" key="1">
    <source>
        <dbReference type="ARBA" id="ARBA00002860"/>
    </source>
</evidence>
<dbReference type="Pfam" id="PF04790">
    <property type="entry name" value="Sarcoglycan_1"/>
    <property type="match status" value="2"/>
</dbReference>
<evidence type="ECO:0000256" key="2">
    <source>
        <dbReference type="ARBA" id="ARBA00004245"/>
    </source>
</evidence>
<keyword evidence="9" id="KW-0735">Signal-anchor</keyword>
<evidence type="ECO:0000256" key="15">
    <source>
        <dbReference type="SAM" id="Phobius"/>
    </source>
</evidence>
<gene>
    <name evidence="16" type="ORF">LTLLF_150590</name>
</gene>
<keyword evidence="13" id="KW-0325">Glycoprotein</keyword>
<dbReference type="PANTHER" id="PTHR12939:SF4">
    <property type="entry name" value="GAMMA-SARCOGLYCAN"/>
    <property type="match status" value="1"/>
</dbReference>
<evidence type="ECO:0000256" key="12">
    <source>
        <dbReference type="ARBA" id="ARBA00023157"/>
    </source>
</evidence>
<dbReference type="AlphaFoldDB" id="A0A8J6KVV5"/>
<evidence type="ECO:0000256" key="5">
    <source>
        <dbReference type="ARBA" id="ARBA00020453"/>
    </source>
</evidence>
<evidence type="ECO:0000256" key="9">
    <source>
        <dbReference type="ARBA" id="ARBA00022968"/>
    </source>
</evidence>
<feature type="transmembrane region" description="Helical" evidence="15">
    <location>
        <begin position="35"/>
        <end position="58"/>
    </location>
</feature>
<comment type="caution">
    <text evidence="16">The sequence shown here is derived from an EMBL/GenBank/DDBJ whole genome shotgun (WGS) entry which is preliminary data.</text>
</comment>
<evidence type="ECO:0000256" key="11">
    <source>
        <dbReference type="ARBA" id="ARBA00023136"/>
    </source>
</evidence>
<comment type="similarity">
    <text evidence="4">Belongs to the sarcoglycan beta/delta/gamma/zeta family.</text>
</comment>
<evidence type="ECO:0000256" key="4">
    <source>
        <dbReference type="ARBA" id="ARBA00007574"/>
    </source>
</evidence>
<evidence type="ECO:0000256" key="13">
    <source>
        <dbReference type="ARBA" id="ARBA00023180"/>
    </source>
</evidence>
<keyword evidence="14" id="KW-0206">Cytoskeleton</keyword>
<keyword evidence="7" id="KW-0963">Cytoplasm</keyword>
<evidence type="ECO:0000256" key="14">
    <source>
        <dbReference type="ARBA" id="ARBA00023212"/>
    </source>
</evidence>
<sequence>MVREQYTTVTEGTHIERPENQHVYKIGIYGWRKRCLYLFVLLLLALLVVNLALTVWILKVMWFSPIGMGYLHVKQDGLRLEGESEFLFPLLESPTRSLSMDAPRGVHIKAHTGKMEALSQMDIILRSSDGALVLDAETVGLPMLKQGTPGPSGSSKEFYEICVCPDGKLYLSTAGEVTTCEEHSHICL</sequence>
<dbReference type="GO" id="GO:0042383">
    <property type="term" value="C:sarcolemma"/>
    <property type="evidence" value="ECO:0007669"/>
    <property type="project" value="UniProtKB-SubCell"/>
</dbReference>
<keyword evidence="11 15" id="KW-0472">Membrane</keyword>
<dbReference type="Proteomes" id="UP000710432">
    <property type="component" value="Unassembled WGS sequence"/>
</dbReference>